<dbReference type="InterPro" id="IPR004184">
    <property type="entry name" value="PFL_dom"/>
</dbReference>
<evidence type="ECO:0000313" key="3">
    <source>
        <dbReference type="Proteomes" id="UP000265618"/>
    </source>
</evidence>
<dbReference type="AlphaFoldDB" id="A0A9K3D689"/>
<feature type="non-terminal residue" evidence="2">
    <location>
        <position position="100"/>
    </location>
</feature>
<evidence type="ECO:0000259" key="1">
    <source>
        <dbReference type="PROSITE" id="PS51554"/>
    </source>
</evidence>
<dbReference type="PROSITE" id="PS51554">
    <property type="entry name" value="PFL"/>
    <property type="match status" value="1"/>
</dbReference>
<reference evidence="2 3" key="1">
    <citation type="journal article" date="2018" name="PLoS ONE">
        <title>The draft genome of Kipferlia bialata reveals reductive genome evolution in fornicate parasites.</title>
        <authorList>
            <person name="Tanifuji G."/>
            <person name="Takabayashi S."/>
            <person name="Kume K."/>
            <person name="Takagi M."/>
            <person name="Nakayama T."/>
            <person name="Kamikawa R."/>
            <person name="Inagaki Y."/>
            <person name="Hashimoto T."/>
        </authorList>
    </citation>
    <scope>NUCLEOTIDE SEQUENCE [LARGE SCALE GENOMIC DNA]</scope>
    <source>
        <strain evidence="2">NY0173</strain>
    </source>
</reference>
<dbReference type="SUPFAM" id="SSF51998">
    <property type="entry name" value="PFL-like glycyl radical enzymes"/>
    <property type="match status" value="1"/>
</dbReference>
<dbReference type="Pfam" id="PF02901">
    <property type="entry name" value="PFL-like"/>
    <property type="match status" value="1"/>
</dbReference>
<feature type="domain" description="PFL" evidence="1">
    <location>
        <begin position="5"/>
        <end position="100"/>
    </location>
</feature>
<evidence type="ECO:0000313" key="2">
    <source>
        <dbReference type="EMBL" id="GIQ89135.1"/>
    </source>
</evidence>
<name>A0A9K3D689_9EUKA</name>
<dbReference type="Gene3D" id="3.20.70.20">
    <property type="match status" value="1"/>
</dbReference>
<proteinExistence type="predicted"/>
<comment type="caution">
    <text evidence="2">The sequence shown here is derived from an EMBL/GenBank/DDBJ whole genome shotgun (WGS) entry which is preliminary data.</text>
</comment>
<gene>
    <name evidence="2" type="ORF">KIPB_011538</name>
</gene>
<dbReference type="Proteomes" id="UP000265618">
    <property type="component" value="Unassembled WGS sequence"/>
</dbReference>
<dbReference type="GO" id="GO:0003824">
    <property type="term" value="F:catalytic activity"/>
    <property type="evidence" value="ECO:0007669"/>
    <property type="project" value="InterPro"/>
</dbReference>
<dbReference type="EMBL" id="BDIP01004725">
    <property type="protein sequence ID" value="GIQ89135.1"/>
    <property type="molecule type" value="Genomic_DNA"/>
</dbReference>
<accession>A0A9K3D689</accession>
<organism evidence="2 3">
    <name type="scientific">Kipferlia bialata</name>
    <dbReference type="NCBI Taxonomy" id="797122"/>
    <lineage>
        <taxon>Eukaryota</taxon>
        <taxon>Metamonada</taxon>
        <taxon>Carpediemonas-like organisms</taxon>
        <taxon>Kipferlia</taxon>
    </lineage>
</organism>
<sequence length="100" mass="11282">MTNVDSVERMRRRYLNSPLVVDIDYIALLTEFHKQGLGLPPVLLRGTSFGQAIGNLTPVIRDDEPFAGSQTKHVRGAIPFTNYASSYVLRELDDGLQERY</sequence>
<protein>
    <recommendedName>
        <fullName evidence="1">PFL domain-containing protein</fullName>
    </recommendedName>
</protein>
<keyword evidence="3" id="KW-1185">Reference proteome</keyword>